<accession>A0AAN8WY85</accession>
<organism evidence="1 2">
    <name type="scientific">Halocaridina rubra</name>
    <name type="common">Hawaiian red shrimp</name>
    <dbReference type="NCBI Taxonomy" id="373956"/>
    <lineage>
        <taxon>Eukaryota</taxon>
        <taxon>Metazoa</taxon>
        <taxon>Ecdysozoa</taxon>
        <taxon>Arthropoda</taxon>
        <taxon>Crustacea</taxon>
        <taxon>Multicrustacea</taxon>
        <taxon>Malacostraca</taxon>
        <taxon>Eumalacostraca</taxon>
        <taxon>Eucarida</taxon>
        <taxon>Decapoda</taxon>
        <taxon>Pleocyemata</taxon>
        <taxon>Caridea</taxon>
        <taxon>Atyoidea</taxon>
        <taxon>Atyidae</taxon>
        <taxon>Halocaridina</taxon>
    </lineage>
</organism>
<evidence type="ECO:0000313" key="2">
    <source>
        <dbReference type="Proteomes" id="UP001381693"/>
    </source>
</evidence>
<comment type="caution">
    <text evidence="1">The sequence shown here is derived from an EMBL/GenBank/DDBJ whole genome shotgun (WGS) entry which is preliminary data.</text>
</comment>
<sequence>MDHNTTVSPLWTRYDSSEGISCFGRLDYLNNGPVVNIYGGEDRQIFQETQGHRNLFCMSKDIGRKFPLEKAMEFMYPVTNPRFVFVSRNSLIKRHTFLGRHYANSMDSFVMQGKTYVLNIRNSVDIVVSEVRSRTFNDVQNSSSDPLLSTLSTYSVIPKMKCTRSNAVEVIGKEINGRAYILVRSGKGMRFATLDENLQCRNAESSQFFQVREEVTSMAMSETLPGCLALTSSNGCVSMYEYPDKAPIWQCNFQGEFGSQKTAYKCTFGRHAFPFLIVNDNSTVWFCDTRCPQKDITTLSDKVAFTLKAFRSYIPDSDIICNVSRSRGPHLFVVTSSSVVLIDERYSKVPLRKWGHMMWNQPSFAKSTLLNNCEILMLSSRTDMKVCAISREFSEISNNTNSQTCLPRHFSLCRDTVQFAQQRDTWYHHAINRLGSHMTGFTTCVHPENCNLLCLFVMNEMGDIFLQTFRGLHYEDSNHEEFSQEYRNSKGKKMLQEWEENVIDVNMEGQCFSDYRSFDMHKHYVDLEKSFLEKAKGSEVKKVLWSVEQHVINTCLKTHENNVIDVKNYESLREGNSKRLTKYIPSNLLSRVEYALDGKCTDSLSSKLLSLWQEKKSGEPDFSYKLTPFHMHHVSCLPEKLKINSLDHMDESEDFDVNNHLFSHSVDLEYKNESVFIPFSTQNPNESCDRVFTTTDQLGKEKKRRKMADGF</sequence>
<dbReference type="GO" id="GO:0001164">
    <property type="term" value="F:RNA polymerase I core promoter sequence-specific DNA binding"/>
    <property type="evidence" value="ECO:0007669"/>
    <property type="project" value="TreeGrafter"/>
</dbReference>
<reference evidence="1 2" key="1">
    <citation type="submission" date="2023-11" db="EMBL/GenBank/DDBJ databases">
        <title>Halocaridina rubra genome assembly.</title>
        <authorList>
            <person name="Smith C."/>
        </authorList>
    </citation>
    <scope>NUCLEOTIDE SEQUENCE [LARGE SCALE GENOMIC DNA]</scope>
    <source>
        <strain evidence="1">EP-1</strain>
        <tissue evidence="1">Whole</tissue>
    </source>
</reference>
<dbReference type="InterPro" id="IPR038801">
    <property type="entry name" value="TAF1C"/>
</dbReference>
<dbReference type="PANTHER" id="PTHR15319">
    <property type="entry name" value="TATA BOX-BINDING PROTEIN ASSOCIATED FACTOR RNA POLYMERASE I SUBUNIT C"/>
    <property type="match status" value="1"/>
</dbReference>
<dbReference type="Proteomes" id="UP001381693">
    <property type="component" value="Unassembled WGS sequence"/>
</dbReference>
<keyword evidence="2" id="KW-1185">Reference proteome</keyword>
<protein>
    <submittedName>
        <fullName evidence="1">Uncharacterized protein</fullName>
    </submittedName>
</protein>
<proteinExistence type="predicted"/>
<dbReference type="InterPro" id="IPR036322">
    <property type="entry name" value="WD40_repeat_dom_sf"/>
</dbReference>
<dbReference type="GO" id="GO:0001650">
    <property type="term" value="C:fibrillar center"/>
    <property type="evidence" value="ECO:0007669"/>
    <property type="project" value="TreeGrafter"/>
</dbReference>
<dbReference type="SUPFAM" id="SSF50978">
    <property type="entry name" value="WD40 repeat-like"/>
    <property type="match status" value="1"/>
</dbReference>
<dbReference type="PANTHER" id="PTHR15319:SF1">
    <property type="entry name" value="TATA BOX-BINDING PROTEIN-ASSOCIATED FACTOR RNA POLYMERASE I SUBUNIT C"/>
    <property type="match status" value="1"/>
</dbReference>
<dbReference type="EMBL" id="JAXCGZ010011532">
    <property type="protein sequence ID" value="KAK7074566.1"/>
    <property type="molecule type" value="Genomic_DNA"/>
</dbReference>
<name>A0AAN8WY85_HALRR</name>
<gene>
    <name evidence="1" type="ORF">SK128_005974</name>
</gene>
<dbReference type="AlphaFoldDB" id="A0AAN8WY85"/>
<evidence type="ECO:0000313" key="1">
    <source>
        <dbReference type="EMBL" id="KAK7074566.1"/>
    </source>
</evidence>